<dbReference type="GO" id="GO:0020037">
    <property type="term" value="F:heme binding"/>
    <property type="evidence" value="ECO:0007669"/>
    <property type="project" value="InterPro"/>
</dbReference>
<evidence type="ECO:0000259" key="7">
    <source>
        <dbReference type="Pfam" id="PF04261"/>
    </source>
</evidence>
<comment type="cofactor">
    <cofactor evidence="1">
        <name>heme b</name>
        <dbReference type="ChEBI" id="CHEBI:60344"/>
    </cofactor>
</comment>
<gene>
    <name evidence="9" type="ORF">F0U83_04710</name>
</gene>
<evidence type="ECO:0000256" key="2">
    <source>
        <dbReference type="ARBA" id="ARBA00022559"/>
    </source>
</evidence>
<keyword evidence="2 9" id="KW-0575">Peroxidase</keyword>
<dbReference type="PROSITE" id="PS51404">
    <property type="entry name" value="DYP_PEROXIDASE"/>
    <property type="match status" value="1"/>
</dbReference>
<dbReference type="SUPFAM" id="SSF54909">
    <property type="entry name" value="Dimeric alpha+beta barrel"/>
    <property type="match status" value="1"/>
</dbReference>
<dbReference type="GO" id="GO:0046872">
    <property type="term" value="F:metal ion binding"/>
    <property type="evidence" value="ECO:0007669"/>
    <property type="project" value="UniProtKB-KW"/>
</dbReference>
<evidence type="ECO:0000256" key="1">
    <source>
        <dbReference type="ARBA" id="ARBA00001970"/>
    </source>
</evidence>
<dbReference type="InterPro" id="IPR048327">
    <property type="entry name" value="Dyp_perox_N"/>
</dbReference>
<evidence type="ECO:0000256" key="3">
    <source>
        <dbReference type="ARBA" id="ARBA00022723"/>
    </source>
</evidence>
<accession>A0A5P1RGX0</accession>
<dbReference type="OrthoDB" id="3251355at2"/>
<evidence type="ECO:0000313" key="9">
    <source>
        <dbReference type="EMBL" id="QEQ98331.1"/>
    </source>
</evidence>
<feature type="domain" description="Dyp-type peroxidase N-terminal" evidence="7">
    <location>
        <begin position="6"/>
        <end position="134"/>
    </location>
</feature>
<reference evidence="9 10" key="1">
    <citation type="journal article" date="2019" name="Biochem. Eng. J.">
        <title>Metabolic engineering of the marine bacteria Neptunomonas concharum for the production of acetoin and meso-2,3-butanediol from acetate.</title>
        <authorList>
            <person name="Li W."/>
            <person name="Pu N."/>
            <person name="Liu C.-X."/>
            <person name="Yuan Q.-P."/>
            <person name="Li Z.-J."/>
        </authorList>
    </citation>
    <scope>NUCLEOTIDE SEQUENCE [LARGE SCALE GENOMIC DNA]</scope>
    <source>
        <strain evidence="9 10">JCM17730</strain>
    </source>
</reference>
<keyword evidence="3" id="KW-0479">Metal-binding</keyword>
<dbReference type="KEGG" id="ncu:F0U83_04710"/>
<organism evidence="9 10">
    <name type="scientific">Neptunomonas concharum</name>
    <dbReference type="NCBI Taxonomy" id="1031538"/>
    <lineage>
        <taxon>Bacteria</taxon>
        <taxon>Pseudomonadati</taxon>
        <taxon>Pseudomonadota</taxon>
        <taxon>Gammaproteobacteria</taxon>
        <taxon>Oceanospirillales</taxon>
        <taxon>Oceanospirillaceae</taxon>
        <taxon>Neptunomonas</taxon>
    </lineage>
</organism>
<dbReference type="InterPro" id="IPR006314">
    <property type="entry name" value="Dyp_peroxidase"/>
</dbReference>
<dbReference type="InterPro" id="IPR011008">
    <property type="entry name" value="Dimeric_a/b-barrel"/>
</dbReference>
<keyword evidence="4" id="KW-0560">Oxidoreductase</keyword>
<name>A0A5P1RGX0_9GAMM</name>
<dbReference type="EMBL" id="CP043869">
    <property type="protein sequence ID" value="QEQ98331.1"/>
    <property type="molecule type" value="Genomic_DNA"/>
</dbReference>
<dbReference type="PANTHER" id="PTHR30521">
    <property type="entry name" value="DEFERROCHELATASE/PEROXIDASE"/>
    <property type="match status" value="1"/>
</dbReference>
<evidence type="ECO:0000313" key="10">
    <source>
        <dbReference type="Proteomes" id="UP000324760"/>
    </source>
</evidence>
<sequence length="305" mass="33779">MNANYQSGVIADANSDALFVTLNVVEGSNRAVKQALAQSQGVIDAMKQQFSGQSLHAVIAIGSEYWPQISPLKRPLLLTNFPSVEGAVEMPITPADLLLHIRSDRHDITFELATRLIALFGSHVAIAEEVSCFRYLDSRDLTGFVDGTENPQGDHKKEVALVGEEDSDFEGGSYIHLQRYVHDLPKWHAQTLKAQEDMYGRTKADNIEYSSADKPLTAHTKRTSLKDDQGQSLEILRHSMPYGTLQESGLLFASYCRTPENFTLMLKSMVEGDGQGHGDRLMQFTTAVTGQAFFAPPLTWFKELG</sequence>
<dbReference type="Pfam" id="PF04261">
    <property type="entry name" value="Dyp_perox_N"/>
    <property type="match status" value="1"/>
</dbReference>
<evidence type="ECO:0000256" key="5">
    <source>
        <dbReference type="ARBA" id="ARBA00023004"/>
    </source>
</evidence>
<dbReference type="Pfam" id="PF20628">
    <property type="entry name" value="Dyp_perox_C"/>
    <property type="match status" value="1"/>
</dbReference>
<evidence type="ECO:0000259" key="8">
    <source>
        <dbReference type="Pfam" id="PF20628"/>
    </source>
</evidence>
<keyword evidence="10" id="KW-1185">Reference proteome</keyword>
<proteinExistence type="inferred from homology"/>
<evidence type="ECO:0000256" key="6">
    <source>
        <dbReference type="ARBA" id="ARBA00025737"/>
    </source>
</evidence>
<protein>
    <submittedName>
        <fullName evidence="9">Dyp-type peroxidase</fullName>
    </submittedName>
</protein>
<evidence type="ECO:0000256" key="4">
    <source>
        <dbReference type="ARBA" id="ARBA00023002"/>
    </source>
</evidence>
<dbReference type="GO" id="GO:0004601">
    <property type="term" value="F:peroxidase activity"/>
    <property type="evidence" value="ECO:0007669"/>
    <property type="project" value="UniProtKB-KW"/>
</dbReference>
<dbReference type="InterPro" id="IPR048328">
    <property type="entry name" value="Dyp_perox_C"/>
</dbReference>
<dbReference type="GO" id="GO:0005829">
    <property type="term" value="C:cytosol"/>
    <property type="evidence" value="ECO:0007669"/>
    <property type="project" value="TreeGrafter"/>
</dbReference>
<dbReference type="NCBIfam" id="TIGR01413">
    <property type="entry name" value="Dyp_perox_fam"/>
    <property type="match status" value="1"/>
</dbReference>
<feature type="domain" description="Dyp-type peroxidase C-terminal" evidence="8">
    <location>
        <begin position="137"/>
        <end position="298"/>
    </location>
</feature>
<keyword evidence="5" id="KW-0408">Iron</keyword>
<dbReference type="Proteomes" id="UP000324760">
    <property type="component" value="Chromosome"/>
</dbReference>
<dbReference type="PANTHER" id="PTHR30521:SF0">
    <property type="entry name" value="DYP-TYPE PEROXIDASE FAMILY PROTEIN"/>
    <property type="match status" value="1"/>
</dbReference>
<dbReference type="AlphaFoldDB" id="A0A5P1RGX0"/>
<comment type="similarity">
    <text evidence="6">Belongs to the DyP-type peroxidase family.</text>
</comment>